<comment type="caution">
    <text evidence="8">The sequence shown here is derived from an EMBL/GenBank/DDBJ whole genome shotgun (WGS) entry which is preliminary data.</text>
</comment>
<evidence type="ECO:0000256" key="6">
    <source>
        <dbReference type="SAM" id="Phobius"/>
    </source>
</evidence>
<proteinExistence type="predicted"/>
<evidence type="ECO:0000256" key="3">
    <source>
        <dbReference type="ARBA" id="ARBA00022692"/>
    </source>
</evidence>
<dbReference type="OrthoDB" id="2388015at2"/>
<dbReference type="GO" id="GO:0015086">
    <property type="term" value="F:cadmium ion transmembrane transporter activity"/>
    <property type="evidence" value="ECO:0007669"/>
    <property type="project" value="TreeGrafter"/>
</dbReference>
<dbReference type="Proteomes" id="UP000196878">
    <property type="component" value="Unassembled WGS sequence"/>
</dbReference>
<evidence type="ECO:0000259" key="7">
    <source>
        <dbReference type="Pfam" id="PF01545"/>
    </source>
</evidence>
<keyword evidence="2" id="KW-0813">Transport</keyword>
<feature type="transmembrane region" description="Helical" evidence="6">
    <location>
        <begin position="12"/>
        <end position="34"/>
    </location>
</feature>
<protein>
    <submittedName>
        <fullName evidence="8">Cation transporter</fullName>
    </submittedName>
</protein>
<feature type="transmembrane region" description="Helical" evidence="6">
    <location>
        <begin position="82"/>
        <end position="105"/>
    </location>
</feature>
<dbReference type="Pfam" id="PF01545">
    <property type="entry name" value="Cation_efflux"/>
    <property type="match status" value="1"/>
</dbReference>
<feature type="domain" description="Cation efflux protein transmembrane" evidence="7">
    <location>
        <begin position="11"/>
        <end position="218"/>
    </location>
</feature>
<keyword evidence="5 6" id="KW-0472">Membrane</keyword>
<evidence type="ECO:0000313" key="8">
    <source>
        <dbReference type="EMBL" id="OWJ75951.1"/>
    </source>
</evidence>
<feature type="transmembrane region" description="Helical" evidence="6">
    <location>
        <begin position="191"/>
        <end position="209"/>
    </location>
</feature>
<feature type="transmembrane region" description="Helical" evidence="6">
    <location>
        <begin position="40"/>
        <end position="61"/>
    </location>
</feature>
<evidence type="ECO:0000256" key="5">
    <source>
        <dbReference type="ARBA" id="ARBA00023136"/>
    </source>
</evidence>
<name>A0A212A8F0_9RHOB</name>
<dbReference type="InterPro" id="IPR058533">
    <property type="entry name" value="Cation_efflux_TM"/>
</dbReference>
<dbReference type="PANTHER" id="PTHR43840:SF15">
    <property type="entry name" value="MITOCHONDRIAL METAL TRANSPORTER 1-RELATED"/>
    <property type="match status" value="1"/>
</dbReference>
<dbReference type="RefSeq" id="WP_088216442.1">
    <property type="nucleotide sequence ID" value="NZ_NIPW01000033.1"/>
</dbReference>
<dbReference type="SUPFAM" id="SSF161111">
    <property type="entry name" value="Cation efflux protein transmembrane domain-like"/>
    <property type="match status" value="1"/>
</dbReference>
<dbReference type="InterPro" id="IPR050291">
    <property type="entry name" value="CDF_Transporter"/>
</dbReference>
<accession>A0A212A8F0</accession>
<dbReference type="Gene3D" id="1.20.1510.10">
    <property type="entry name" value="Cation efflux protein transmembrane domain"/>
    <property type="match status" value="1"/>
</dbReference>
<evidence type="ECO:0000256" key="4">
    <source>
        <dbReference type="ARBA" id="ARBA00022989"/>
    </source>
</evidence>
<dbReference type="GO" id="GO:0015341">
    <property type="term" value="F:zinc efflux antiporter activity"/>
    <property type="evidence" value="ECO:0007669"/>
    <property type="project" value="TreeGrafter"/>
</dbReference>
<gene>
    <name evidence="8" type="ORF">CDV49_16120</name>
</gene>
<keyword evidence="9" id="KW-1185">Reference proteome</keyword>
<dbReference type="GO" id="GO:0015093">
    <property type="term" value="F:ferrous iron transmembrane transporter activity"/>
    <property type="evidence" value="ECO:0007669"/>
    <property type="project" value="TreeGrafter"/>
</dbReference>
<feature type="transmembrane region" description="Helical" evidence="6">
    <location>
        <begin position="117"/>
        <end position="140"/>
    </location>
</feature>
<sequence>MDRLTEQGALRLSIGATVVVALFGILFGLLSGAFSIAFDGFYSLADATMTALALIVSELIFRSARTNALSGKLRDRFTMGFWHLEPIVLGLNGLLLMVVAIYALINAVMTILDGGNVLKFDLAIFYAVVTLAVCMAMAWLGHRVNLRLKSEFLKLDVRAWIMSGCITGALLVAFVLGWAVQGTRLEWLSPYVDPAVLALVCLVIIPLPLGTVRQALSDVLLITPPDLKVHVDSVAEEMVAKYGFKGYRAYAARVGRGTQVELYFILRTGLPPEPLEHWDRLRDEIGDAIGGEGPDRWLTIAFTTDPGWAE</sequence>
<keyword evidence="4 6" id="KW-1133">Transmembrane helix</keyword>
<dbReference type="EMBL" id="NIPW01000033">
    <property type="protein sequence ID" value="OWJ75951.1"/>
    <property type="molecule type" value="Genomic_DNA"/>
</dbReference>
<keyword evidence="3 6" id="KW-0812">Transmembrane</keyword>
<comment type="subcellular location">
    <subcellularLocation>
        <location evidence="1">Membrane</location>
        <topology evidence="1">Multi-pass membrane protein</topology>
    </subcellularLocation>
</comment>
<evidence type="ECO:0000256" key="2">
    <source>
        <dbReference type="ARBA" id="ARBA00022448"/>
    </source>
</evidence>
<dbReference type="PANTHER" id="PTHR43840">
    <property type="entry name" value="MITOCHONDRIAL METAL TRANSPORTER 1-RELATED"/>
    <property type="match status" value="1"/>
</dbReference>
<dbReference type="GO" id="GO:0005886">
    <property type="term" value="C:plasma membrane"/>
    <property type="evidence" value="ECO:0007669"/>
    <property type="project" value="TreeGrafter"/>
</dbReference>
<organism evidence="8 9">
    <name type="scientific">Haematobacter genomosp. 1</name>
    <dbReference type="NCBI Taxonomy" id="366618"/>
    <lineage>
        <taxon>Bacteria</taxon>
        <taxon>Pseudomonadati</taxon>
        <taxon>Pseudomonadota</taxon>
        <taxon>Alphaproteobacteria</taxon>
        <taxon>Rhodobacterales</taxon>
        <taxon>Paracoccaceae</taxon>
        <taxon>Haematobacter</taxon>
    </lineage>
</organism>
<feature type="transmembrane region" description="Helical" evidence="6">
    <location>
        <begin position="160"/>
        <end position="179"/>
    </location>
</feature>
<evidence type="ECO:0000313" key="9">
    <source>
        <dbReference type="Proteomes" id="UP000196878"/>
    </source>
</evidence>
<dbReference type="InterPro" id="IPR027469">
    <property type="entry name" value="Cation_efflux_TMD_sf"/>
</dbReference>
<reference evidence="8 9" key="1">
    <citation type="submission" date="2016-12" db="EMBL/GenBank/DDBJ databases">
        <title>Comparison of Traditional DNA-DNA Hybridization with In Silico Genomic Analysis.</title>
        <authorList>
            <person name="Nicholson A.C."/>
            <person name="Humrighouse B.W."/>
            <person name="Graziano J."/>
            <person name="Lasker B."/>
            <person name="Whitney A.M."/>
            <person name="Mcquiston J.R."/>
        </authorList>
    </citation>
    <scope>NUCLEOTIDE SEQUENCE [LARGE SCALE GENOMIC DNA]</scope>
    <source>
        <strain evidence="8 9">H2240</strain>
    </source>
</reference>
<dbReference type="GO" id="GO:0006882">
    <property type="term" value="P:intracellular zinc ion homeostasis"/>
    <property type="evidence" value="ECO:0007669"/>
    <property type="project" value="TreeGrafter"/>
</dbReference>
<evidence type="ECO:0000256" key="1">
    <source>
        <dbReference type="ARBA" id="ARBA00004141"/>
    </source>
</evidence>
<dbReference type="AlphaFoldDB" id="A0A212A8F0"/>